<feature type="region of interest" description="Disordered" evidence="4">
    <location>
        <begin position="796"/>
        <end position="816"/>
    </location>
</feature>
<comment type="caution">
    <text evidence="7">The sequence shown here is derived from an EMBL/GenBank/DDBJ whole genome shotgun (WGS) entry which is preliminary data.</text>
</comment>
<keyword evidence="1" id="KW-0677">Repeat</keyword>
<proteinExistence type="predicted"/>
<feature type="compositionally biased region" description="Low complexity" evidence="4">
    <location>
        <begin position="534"/>
        <end position="543"/>
    </location>
</feature>
<evidence type="ECO:0000256" key="2">
    <source>
        <dbReference type="ARBA" id="ARBA00023157"/>
    </source>
</evidence>
<keyword evidence="8" id="KW-1185">Reference proteome</keyword>
<feature type="region of interest" description="Disordered" evidence="4">
    <location>
        <begin position="42"/>
        <end position="74"/>
    </location>
</feature>
<protein>
    <recommendedName>
        <fullName evidence="6">CNNM transmembrane domain-containing protein</fullName>
    </recommendedName>
</protein>
<dbReference type="Pfam" id="PF01595">
    <property type="entry name" value="CNNM"/>
    <property type="match status" value="1"/>
</dbReference>
<evidence type="ECO:0000259" key="6">
    <source>
        <dbReference type="PROSITE" id="PS51846"/>
    </source>
</evidence>
<feature type="region of interest" description="Disordered" evidence="4">
    <location>
        <begin position="829"/>
        <end position="850"/>
    </location>
</feature>
<feature type="compositionally biased region" description="Basic and acidic residues" evidence="4">
    <location>
        <begin position="57"/>
        <end position="70"/>
    </location>
</feature>
<evidence type="ECO:0000313" key="7">
    <source>
        <dbReference type="EMBL" id="CAE8610921.1"/>
    </source>
</evidence>
<dbReference type="AlphaFoldDB" id="A0A813FDN7"/>
<sequence length="943" mass="99839">MVCALQRRAVLILPLLLGAIATGLDVYLAATTGGISRTASTATLLNGNDSNDSNDSNESRGPHDEHDKVPSRTKSCVSLNDTHGTWIGSTSPGGVYVLTCESGYQVDGNTTVSLVCSDTEQWPANPWCETVDDCDSLVYGCGPAGICEDEVSSYQCLWEHGAIKRKTSNGEDVCYFEGDGMADCGGRNCGAHGVCINLNQYQNTFDTGSSSFRCSCERGWVDDGATCAEANCGELEDPLGKWSGSQSYLGEYTLDCDPGAFVWGGSEQATTISCPAIGLWSNPPRCQSPEQEAENARSKTLCFWLNVAAVLICIVMAAIAAGLTMGLLSLEPRELEIILAARPEDCSSSQERDKLLKQKDAATKILPLLKDHHLLLVTLLLLNALANESLPIFLDELVPPFAAVLLAVTFVLICGEIIPSAVFTGPLQLTVASMGIPCVNFLLVTLYAVAKPIAMLLDKGMGHAPAYDSLHSRPELRAVIRLHSTSGVCDLASKLPVPEHSSPSPLVSGPSRSTLLRARSEDTTDLELSPDVRSSSTPAAEASAPLHDLEADLCLGSFLLGDRTVADCPGMYSIRRCSKKVFAADVSMRAAVAALQAAQVAAEVVVVFKSLELVQWPVDVPTDDLLGVIRLSELLSDPGDPTLETLCDRRHHVATLQADEAAADALVRIADTCGTPCGFGVVLRRGEFFGLLDGEEATTAVLFQDEWLHSQPSLPSLPSTSHRSLLRSARVESPIRSRQEQERASRCLSPQSPVPSSEAEAFLALAEVLAEVAAAAVSEPFTPVKEAVDESEAIPICRPSNRKPGRCMTEPSPTRPTAASKFGMDLGMDEPNQAGSASALQSESAQTAGSHAATVTGMQEAVPHVHGAMETLSGEACELVGEAVCEAEDAGVSPRRLEETAEVSKVLDCSHSVATVEVGVHPEGTVLPAQGLQASVSFASQPD</sequence>
<feature type="transmembrane region" description="Helical" evidence="5">
    <location>
        <begin position="303"/>
        <end position="328"/>
    </location>
</feature>
<dbReference type="OrthoDB" id="446163at2759"/>
<keyword evidence="3 5" id="KW-1133">Transmembrane helix</keyword>
<dbReference type="PROSITE" id="PS51846">
    <property type="entry name" value="CNNM"/>
    <property type="match status" value="1"/>
</dbReference>
<feature type="region of interest" description="Disordered" evidence="4">
    <location>
        <begin position="519"/>
        <end position="543"/>
    </location>
</feature>
<feature type="transmembrane region" description="Helical" evidence="5">
    <location>
        <begin position="400"/>
        <end position="422"/>
    </location>
</feature>
<keyword evidence="3 5" id="KW-0472">Membrane</keyword>
<dbReference type="InterPro" id="IPR002550">
    <property type="entry name" value="CNNM"/>
</dbReference>
<dbReference type="Proteomes" id="UP000654075">
    <property type="component" value="Unassembled WGS sequence"/>
</dbReference>
<dbReference type="EMBL" id="CAJNNV010024866">
    <property type="protein sequence ID" value="CAE8610921.1"/>
    <property type="molecule type" value="Genomic_DNA"/>
</dbReference>
<keyword evidence="2" id="KW-1015">Disulfide bond</keyword>
<evidence type="ECO:0000256" key="4">
    <source>
        <dbReference type="SAM" id="MobiDB-lite"/>
    </source>
</evidence>
<dbReference type="PROSITE" id="PS01186">
    <property type="entry name" value="EGF_2"/>
    <property type="match status" value="1"/>
</dbReference>
<feature type="transmembrane region" description="Helical" evidence="5">
    <location>
        <begin position="429"/>
        <end position="450"/>
    </location>
</feature>
<dbReference type="InterPro" id="IPR000742">
    <property type="entry name" value="EGF"/>
</dbReference>
<dbReference type="GO" id="GO:0016020">
    <property type="term" value="C:membrane"/>
    <property type="evidence" value="ECO:0007669"/>
    <property type="project" value="UniProtKB-UniRule"/>
</dbReference>
<keyword evidence="3 5" id="KW-0812">Transmembrane</keyword>
<dbReference type="InterPro" id="IPR000436">
    <property type="entry name" value="Sushi_SCR_CCP_dom"/>
</dbReference>
<dbReference type="PANTHER" id="PTHR12064:SF97">
    <property type="entry name" value="METAL TRANSPORTER CNNM-5"/>
    <property type="match status" value="1"/>
</dbReference>
<dbReference type="GO" id="GO:0010960">
    <property type="term" value="P:magnesium ion homeostasis"/>
    <property type="evidence" value="ECO:0007669"/>
    <property type="project" value="InterPro"/>
</dbReference>
<name>A0A813FDN7_POLGL</name>
<feature type="region of interest" description="Disordered" evidence="4">
    <location>
        <begin position="728"/>
        <end position="752"/>
    </location>
</feature>
<evidence type="ECO:0000256" key="3">
    <source>
        <dbReference type="PROSITE-ProRule" id="PRU01193"/>
    </source>
</evidence>
<organism evidence="7 8">
    <name type="scientific">Polarella glacialis</name>
    <name type="common">Dinoflagellate</name>
    <dbReference type="NCBI Taxonomy" id="89957"/>
    <lineage>
        <taxon>Eukaryota</taxon>
        <taxon>Sar</taxon>
        <taxon>Alveolata</taxon>
        <taxon>Dinophyceae</taxon>
        <taxon>Suessiales</taxon>
        <taxon>Suessiaceae</taxon>
        <taxon>Polarella</taxon>
    </lineage>
</organism>
<dbReference type="GO" id="GO:0030026">
    <property type="term" value="P:intracellular manganese ion homeostasis"/>
    <property type="evidence" value="ECO:0007669"/>
    <property type="project" value="TreeGrafter"/>
</dbReference>
<accession>A0A813FDN7</accession>
<feature type="compositionally biased region" description="Polar residues" evidence="4">
    <location>
        <begin position="833"/>
        <end position="849"/>
    </location>
</feature>
<evidence type="ECO:0000256" key="5">
    <source>
        <dbReference type="SAM" id="Phobius"/>
    </source>
</evidence>
<reference evidence="7" key="1">
    <citation type="submission" date="2021-02" db="EMBL/GenBank/DDBJ databases">
        <authorList>
            <person name="Dougan E. K."/>
            <person name="Rhodes N."/>
            <person name="Thang M."/>
            <person name="Chan C."/>
        </authorList>
    </citation>
    <scope>NUCLEOTIDE SEQUENCE</scope>
</reference>
<feature type="domain" description="CNNM transmembrane" evidence="6">
    <location>
        <begin position="299"/>
        <end position="493"/>
    </location>
</feature>
<evidence type="ECO:0000256" key="1">
    <source>
        <dbReference type="ARBA" id="ARBA00022737"/>
    </source>
</evidence>
<feature type="compositionally biased region" description="Basic and acidic residues" evidence="4">
    <location>
        <begin position="729"/>
        <end position="745"/>
    </location>
</feature>
<dbReference type="PANTHER" id="PTHR12064">
    <property type="entry name" value="METAL TRANSPORTER CNNM"/>
    <property type="match status" value="1"/>
</dbReference>
<dbReference type="SMART" id="SM00032">
    <property type="entry name" value="CCP"/>
    <property type="match status" value="2"/>
</dbReference>
<dbReference type="GO" id="GO:0005737">
    <property type="term" value="C:cytoplasm"/>
    <property type="evidence" value="ECO:0007669"/>
    <property type="project" value="TreeGrafter"/>
</dbReference>
<dbReference type="InterPro" id="IPR045095">
    <property type="entry name" value="ACDP"/>
</dbReference>
<evidence type="ECO:0000313" key="8">
    <source>
        <dbReference type="Proteomes" id="UP000654075"/>
    </source>
</evidence>
<gene>
    <name evidence="7" type="ORF">PGLA1383_LOCUS28731</name>
</gene>